<sequence length="422" mass="46494">MTNLVPPPPLKIVRAPIEDSKSVPCSPCVVPDRRTPRNHAAKSPMPVGPLTPQMLAEMRHGSSGTQTAADLNRLVRSYSYPFFLPILPPSPTDPALPCHPTAPATNPSHHHLIPPSLRYLLSAGSGRDQEDVCANGHYHNHNHNGHGKGRKSVDYGIVARDERAADGTGIKYAVPADRSDVDPDKSPLIPSGSGQTPRLFRCMSEATTSANRRWRQLRVALLVVGRLMRPETQIVEDLGDIDKQTEKCGFSRQATYLTIDNYKQPTQTPFEEALKDHRQRERLFKATTKGVVGEWTEEYKKDPKRAIFDGTSHQSTVNAYSPHGYTQLYVAAQNGDTEMCRVLLEHGADPLLPSTAPGEPSELPLQCAARWGHGDCVEELIKAAQHPLAALHKAMAVASNPRTRQTLATHLQERRPKCCAIM</sequence>
<reference evidence="3" key="1">
    <citation type="submission" date="2014-11" db="EMBL/GenBank/DDBJ databases">
        <authorList>
            <person name="Zhu J."/>
            <person name="Qi W."/>
            <person name="Song R."/>
        </authorList>
    </citation>
    <scope>NUCLEOTIDE SEQUENCE [LARGE SCALE GENOMIC DNA]</scope>
</reference>
<dbReference type="STRING" id="1169540.A0A0G4ELG8"/>
<feature type="region of interest" description="Disordered" evidence="2">
    <location>
        <begin position="28"/>
        <end position="48"/>
    </location>
</feature>
<name>A0A0G4ELG8_VITBC</name>
<dbReference type="VEuPathDB" id="CryptoDB:Vbra_7718"/>
<dbReference type="PROSITE" id="PS50088">
    <property type="entry name" value="ANK_REPEAT"/>
    <property type="match status" value="1"/>
</dbReference>
<keyword evidence="4" id="KW-1185">Reference proteome</keyword>
<dbReference type="SMART" id="SM00248">
    <property type="entry name" value="ANK"/>
    <property type="match status" value="2"/>
</dbReference>
<dbReference type="Proteomes" id="UP000041254">
    <property type="component" value="Unassembled WGS sequence"/>
</dbReference>
<feature type="region of interest" description="Disordered" evidence="2">
    <location>
        <begin position="174"/>
        <end position="197"/>
    </location>
</feature>
<dbReference type="Gene3D" id="1.25.40.20">
    <property type="entry name" value="Ankyrin repeat-containing domain"/>
    <property type="match status" value="1"/>
</dbReference>
<dbReference type="Pfam" id="PF12796">
    <property type="entry name" value="Ank_2"/>
    <property type="match status" value="1"/>
</dbReference>
<dbReference type="InParanoid" id="A0A0G4ELG8"/>
<dbReference type="PANTHER" id="PTHR24121">
    <property type="entry name" value="NO MECHANORECEPTOR POTENTIAL C, ISOFORM D-RELATED"/>
    <property type="match status" value="1"/>
</dbReference>
<dbReference type="InterPro" id="IPR036770">
    <property type="entry name" value="Ankyrin_rpt-contain_sf"/>
</dbReference>
<evidence type="ECO:0000313" key="3">
    <source>
        <dbReference type="EMBL" id="CEL97797.1"/>
    </source>
</evidence>
<dbReference type="OrthoDB" id="406883at2759"/>
<protein>
    <submittedName>
        <fullName evidence="3">Uncharacterized protein</fullName>
    </submittedName>
</protein>
<dbReference type="InterPro" id="IPR002110">
    <property type="entry name" value="Ankyrin_rpt"/>
</dbReference>
<proteinExistence type="predicted"/>
<feature type="repeat" description="ANK" evidence="1">
    <location>
        <begin position="323"/>
        <end position="355"/>
    </location>
</feature>
<evidence type="ECO:0000256" key="1">
    <source>
        <dbReference type="PROSITE-ProRule" id="PRU00023"/>
    </source>
</evidence>
<dbReference type="EMBL" id="CDMY01000256">
    <property type="protein sequence ID" value="CEL97797.1"/>
    <property type="molecule type" value="Genomic_DNA"/>
</dbReference>
<dbReference type="SUPFAM" id="SSF48403">
    <property type="entry name" value="Ankyrin repeat"/>
    <property type="match status" value="1"/>
</dbReference>
<keyword evidence="1" id="KW-0040">ANK repeat</keyword>
<accession>A0A0G4ELG8</accession>
<dbReference type="PROSITE" id="PS50297">
    <property type="entry name" value="ANK_REP_REGION"/>
    <property type="match status" value="1"/>
</dbReference>
<dbReference type="AlphaFoldDB" id="A0A0G4ELG8"/>
<dbReference type="PANTHER" id="PTHR24121:SF23">
    <property type="entry name" value="NO MECHANORECEPTOR POTENTIAL C, ISOFORM H"/>
    <property type="match status" value="1"/>
</dbReference>
<gene>
    <name evidence="3" type="ORF">Vbra_7718</name>
</gene>
<evidence type="ECO:0000256" key="2">
    <source>
        <dbReference type="SAM" id="MobiDB-lite"/>
    </source>
</evidence>
<evidence type="ECO:0000313" key="4">
    <source>
        <dbReference type="Proteomes" id="UP000041254"/>
    </source>
</evidence>
<organism evidence="3 4">
    <name type="scientific">Vitrella brassicaformis (strain CCMP3155)</name>
    <dbReference type="NCBI Taxonomy" id="1169540"/>
    <lineage>
        <taxon>Eukaryota</taxon>
        <taxon>Sar</taxon>
        <taxon>Alveolata</taxon>
        <taxon>Colpodellida</taxon>
        <taxon>Vitrellaceae</taxon>
        <taxon>Vitrella</taxon>
    </lineage>
</organism>